<feature type="transmembrane region" description="Helical" evidence="8">
    <location>
        <begin position="74"/>
        <end position="93"/>
    </location>
</feature>
<accession>A0A1H8V9H7</accession>
<proteinExistence type="inferred from homology"/>
<comment type="similarity">
    <text evidence="2 8">Belongs to the 4-toluene sulfonate uptake permease (TSUP) (TC 2.A.102) family.</text>
</comment>
<gene>
    <name evidence="9" type="ORF">RTCCBAU85039_5921</name>
    <name evidence="10" type="ORF">SAMN05216228_104032</name>
</gene>
<protein>
    <recommendedName>
        <fullName evidence="8">Probable membrane transporter protein</fullName>
    </recommendedName>
</protein>
<evidence type="ECO:0000313" key="10">
    <source>
        <dbReference type="EMBL" id="SEP11971.1"/>
    </source>
</evidence>
<keyword evidence="12" id="KW-1185">Reference proteome</keyword>
<keyword evidence="3" id="KW-0813">Transport</keyword>
<dbReference type="GO" id="GO:0005886">
    <property type="term" value="C:plasma membrane"/>
    <property type="evidence" value="ECO:0007669"/>
    <property type="project" value="UniProtKB-SubCell"/>
</dbReference>
<dbReference type="EMBL" id="FOCV01000040">
    <property type="protein sequence ID" value="SEP11971.1"/>
    <property type="molecule type" value="Genomic_DNA"/>
</dbReference>
<keyword evidence="4 8" id="KW-1003">Cell membrane</keyword>
<evidence type="ECO:0000313" key="9">
    <source>
        <dbReference type="EMBL" id="SEI18527.1"/>
    </source>
</evidence>
<comment type="subcellular location">
    <subcellularLocation>
        <location evidence="1 8">Cell membrane</location>
        <topology evidence="1 8">Multi-pass membrane protein</topology>
    </subcellularLocation>
</comment>
<dbReference type="RefSeq" id="WP_072381018.1">
    <property type="nucleotide sequence ID" value="NZ_FNXB01000051.1"/>
</dbReference>
<sequence>MELTATTILVAFAGVFLICFLKGAFGGGFAIIGIPLLSLVMDPVTAGGLLAPLFIAMDLYALRYFRRSTWSKPDLVLLLPGLLLGIGFGYLLFRVLDHRVIAILMAAITLIFVGLWLMNGGEATTRRRSTPKAIAAGLTSGITTMVAHSGGPPLAMYLLPLGLTKDIYAGTTSLFFTVGNATKAVPWLLLVNPTAGLWELMAVCLFAVPTGVSLGWRLHGVLDQRQIYRICYGLLVVTAVKLLWDGISGYLV</sequence>
<evidence type="ECO:0000313" key="12">
    <source>
        <dbReference type="Proteomes" id="UP000198939"/>
    </source>
</evidence>
<feature type="transmembrane region" description="Helical" evidence="8">
    <location>
        <begin position="36"/>
        <end position="62"/>
    </location>
</feature>
<keyword evidence="7 8" id="KW-0472">Membrane</keyword>
<keyword evidence="5 8" id="KW-0812">Transmembrane</keyword>
<dbReference type="PANTHER" id="PTHR30269:SF37">
    <property type="entry name" value="MEMBRANE TRANSPORTER PROTEIN"/>
    <property type="match status" value="1"/>
</dbReference>
<evidence type="ECO:0000256" key="8">
    <source>
        <dbReference type="RuleBase" id="RU363041"/>
    </source>
</evidence>
<evidence type="ECO:0000256" key="7">
    <source>
        <dbReference type="ARBA" id="ARBA00023136"/>
    </source>
</evidence>
<name>A0A1H8V9H7_9HYPH</name>
<evidence type="ECO:0000256" key="1">
    <source>
        <dbReference type="ARBA" id="ARBA00004651"/>
    </source>
</evidence>
<reference evidence="11" key="1">
    <citation type="submission" date="2016-10" db="EMBL/GenBank/DDBJ databases">
        <authorList>
            <person name="Wibberg D."/>
        </authorList>
    </citation>
    <scope>NUCLEOTIDE SEQUENCE [LARGE SCALE GENOMIC DNA]</scope>
</reference>
<feature type="transmembrane region" description="Helical" evidence="8">
    <location>
        <begin position="195"/>
        <end position="215"/>
    </location>
</feature>
<evidence type="ECO:0000256" key="6">
    <source>
        <dbReference type="ARBA" id="ARBA00022989"/>
    </source>
</evidence>
<dbReference type="PANTHER" id="PTHR30269">
    <property type="entry name" value="TRANSMEMBRANE PROTEIN YFCA"/>
    <property type="match status" value="1"/>
</dbReference>
<organism evidence="9 11">
    <name type="scientific">Rhizobium tibeticum</name>
    <dbReference type="NCBI Taxonomy" id="501024"/>
    <lineage>
        <taxon>Bacteria</taxon>
        <taxon>Pseudomonadati</taxon>
        <taxon>Pseudomonadota</taxon>
        <taxon>Alphaproteobacteria</taxon>
        <taxon>Hyphomicrobiales</taxon>
        <taxon>Rhizobiaceae</taxon>
        <taxon>Rhizobium/Agrobacterium group</taxon>
        <taxon>Rhizobium</taxon>
    </lineage>
</organism>
<dbReference type="Proteomes" id="UP000198939">
    <property type="component" value="Unassembled WGS sequence"/>
</dbReference>
<evidence type="ECO:0000256" key="4">
    <source>
        <dbReference type="ARBA" id="ARBA00022475"/>
    </source>
</evidence>
<keyword evidence="6 8" id="KW-1133">Transmembrane helix</keyword>
<evidence type="ECO:0000256" key="2">
    <source>
        <dbReference type="ARBA" id="ARBA00009142"/>
    </source>
</evidence>
<dbReference type="OrthoDB" id="7028171at2"/>
<feature type="transmembrane region" description="Helical" evidence="8">
    <location>
        <begin position="133"/>
        <end position="151"/>
    </location>
</feature>
<dbReference type="Proteomes" id="UP000183063">
    <property type="component" value="Unassembled WGS sequence"/>
</dbReference>
<dbReference type="InterPro" id="IPR002781">
    <property type="entry name" value="TM_pro_TauE-like"/>
</dbReference>
<dbReference type="AlphaFoldDB" id="A0A1H8V9H7"/>
<reference evidence="10 12" key="2">
    <citation type="submission" date="2016-10" db="EMBL/GenBank/DDBJ databases">
        <authorList>
            <person name="Varghese N."/>
            <person name="Submissions S."/>
        </authorList>
    </citation>
    <scope>NUCLEOTIDE SEQUENCE [LARGE SCALE GENOMIC DNA]</scope>
    <source>
        <strain evidence="10 12">CGMCC 1.7071</strain>
    </source>
</reference>
<dbReference type="EMBL" id="FNXB01000051">
    <property type="protein sequence ID" value="SEI18527.1"/>
    <property type="molecule type" value="Genomic_DNA"/>
</dbReference>
<evidence type="ECO:0000256" key="5">
    <source>
        <dbReference type="ARBA" id="ARBA00022692"/>
    </source>
</evidence>
<feature type="transmembrane region" description="Helical" evidence="8">
    <location>
        <begin position="99"/>
        <end position="121"/>
    </location>
</feature>
<dbReference type="STRING" id="501024.RTCCBAU85039_5921"/>
<evidence type="ECO:0000313" key="11">
    <source>
        <dbReference type="Proteomes" id="UP000183063"/>
    </source>
</evidence>
<reference evidence="9" key="3">
    <citation type="submission" date="2016-10" db="EMBL/GenBank/DDBJ databases">
        <authorList>
            <person name="de Groot N.N."/>
        </authorList>
    </citation>
    <scope>NUCLEOTIDE SEQUENCE [LARGE SCALE GENOMIC DNA]</scope>
    <source>
        <strain evidence="9">CCBAU85039</strain>
    </source>
</reference>
<dbReference type="Pfam" id="PF01925">
    <property type="entry name" value="TauE"/>
    <property type="match status" value="1"/>
</dbReference>
<dbReference type="InterPro" id="IPR052017">
    <property type="entry name" value="TSUP"/>
</dbReference>
<evidence type="ECO:0000256" key="3">
    <source>
        <dbReference type="ARBA" id="ARBA00022448"/>
    </source>
</evidence>
<feature type="transmembrane region" description="Helical" evidence="8">
    <location>
        <begin position="227"/>
        <end position="244"/>
    </location>
</feature>